<accession>A0A3T1CXL9</accession>
<proteinExistence type="predicted"/>
<organism evidence="1 2">
    <name type="scientific">Acanthamoeba castellanii medusavirus J1</name>
    <dbReference type="NCBI Taxonomy" id="3114988"/>
    <lineage>
        <taxon>Viruses</taxon>
        <taxon>Varidnaviria</taxon>
        <taxon>Bamfordvirae</taxon>
        <taxon>Nucleocytoviricota</taxon>
        <taxon>Megaviricetes</taxon>
        <taxon>Mamonoviridae</taxon>
        <taxon>Medusavirus</taxon>
        <taxon>Medusavirus medusae</taxon>
    </lineage>
</organism>
<evidence type="ECO:0000313" key="1">
    <source>
        <dbReference type="EMBL" id="BBI30597.1"/>
    </source>
</evidence>
<protein>
    <submittedName>
        <fullName evidence="1">Uncharacterized protein</fullName>
    </submittedName>
</protein>
<reference evidence="2" key="1">
    <citation type="journal article" date="2019" name="J. Virol.">
        <title>Medusavirus, a novel large DNA virus discovered from hot spring water.</title>
        <authorList>
            <person name="Yoshikawa G."/>
            <person name="Blanc-Mathieu R."/>
            <person name="Song C."/>
            <person name="Kayama Y."/>
            <person name="Mochizuki T."/>
            <person name="Murata K."/>
            <person name="Ogata H."/>
            <person name="Takemura M."/>
        </authorList>
    </citation>
    <scope>NUCLEOTIDE SEQUENCE [LARGE SCALE GENOMIC DNA]</scope>
</reference>
<evidence type="ECO:0000313" key="2">
    <source>
        <dbReference type="Proteomes" id="UP001161669"/>
    </source>
</evidence>
<name>A0A3T1CXL9_9VIRU</name>
<sequence>MEEFATHEEIGKKLFVVGGGIAWTGGSKANGWVPEVTIYEGYPRREELEAHLLNIDPKTVITYTEGTHKTL</sequence>
<keyword evidence="2" id="KW-1185">Reference proteome</keyword>
<dbReference type="KEGG" id="vg:80540949"/>
<dbReference type="EMBL" id="AP018495">
    <property type="protein sequence ID" value="BBI30597.1"/>
    <property type="molecule type" value="Genomic_DNA"/>
</dbReference>
<dbReference type="Proteomes" id="UP001161669">
    <property type="component" value="Segment"/>
</dbReference>